<organism evidence="2 3">
    <name type="scientific">Anabaena cylindrica (strain ATCC 27899 / PCC 7122)</name>
    <dbReference type="NCBI Taxonomy" id="272123"/>
    <lineage>
        <taxon>Bacteria</taxon>
        <taxon>Bacillati</taxon>
        <taxon>Cyanobacteriota</taxon>
        <taxon>Cyanophyceae</taxon>
        <taxon>Nostocales</taxon>
        <taxon>Nostocaceae</taxon>
        <taxon>Anabaena</taxon>
    </lineage>
</organism>
<sequence length="165" mass="18150">MLNNYSLNQIYTIVFIDSSVSDYQTLQTRVVEGVETVILSPNRDGIVEITEFLQNHPQITAIHIVSHGSPGYLYLGNSQLNLDNISKYATLLQRWQSQSILLYGSRVAVGDAGEELIRRLHEITNATISASATKMGNAALGGNWELEVTFPVTVEAFHGTSLQGL</sequence>
<accession>K9ZL99</accession>
<protein>
    <submittedName>
        <fullName evidence="2">LVIVD repeat-containing protein</fullName>
    </submittedName>
</protein>
<dbReference type="eggNOG" id="COG5276">
    <property type="taxonomic scope" value="Bacteria"/>
</dbReference>
<proteinExistence type="predicted"/>
<dbReference type="EMBL" id="CP003659">
    <property type="protein sequence ID" value="AFZ60023.1"/>
    <property type="molecule type" value="Genomic_DNA"/>
</dbReference>
<evidence type="ECO:0000259" key="1">
    <source>
        <dbReference type="Pfam" id="PF14252"/>
    </source>
</evidence>
<reference evidence="3" key="1">
    <citation type="journal article" date="2013" name="Proc. Natl. Acad. Sci. U.S.A.">
        <title>Improving the coverage of the cyanobacterial phylum using diversity-driven genome sequencing.</title>
        <authorList>
            <person name="Shih P.M."/>
            <person name="Wu D."/>
            <person name="Latifi A."/>
            <person name="Axen S.D."/>
            <person name="Fewer D.P."/>
            <person name="Talla E."/>
            <person name="Calteau A."/>
            <person name="Cai F."/>
            <person name="Tandeau de Marsac N."/>
            <person name="Rippka R."/>
            <person name="Herdman M."/>
            <person name="Sivonen K."/>
            <person name="Coursin T."/>
            <person name="Laurent T."/>
            <person name="Goodwin L."/>
            <person name="Nolan M."/>
            <person name="Davenport K.W."/>
            <person name="Han C.S."/>
            <person name="Rubin E.M."/>
            <person name="Eisen J.A."/>
            <person name="Woyke T."/>
            <person name="Gugger M."/>
            <person name="Kerfeld C.A."/>
        </authorList>
    </citation>
    <scope>NUCLEOTIDE SEQUENCE [LARGE SCALE GENOMIC DNA]</scope>
    <source>
        <strain evidence="3">ATCC 27899 / PCC 7122</strain>
    </source>
</reference>
<evidence type="ECO:0000313" key="2">
    <source>
        <dbReference type="EMBL" id="AFZ60023.1"/>
    </source>
</evidence>
<dbReference type="Proteomes" id="UP000010474">
    <property type="component" value="Chromosome"/>
</dbReference>
<name>K9ZL99_ANACC</name>
<dbReference type="STRING" id="272123.Anacy_4674"/>
<evidence type="ECO:0000313" key="3">
    <source>
        <dbReference type="Proteomes" id="UP000010474"/>
    </source>
</evidence>
<feature type="domain" description="DUF4347" evidence="1">
    <location>
        <begin position="13"/>
        <end position="150"/>
    </location>
</feature>
<keyword evidence="3" id="KW-1185">Reference proteome</keyword>
<dbReference type="PATRIC" id="fig|272123.3.peg.5087"/>
<dbReference type="KEGG" id="acy:Anacy_4674"/>
<dbReference type="RefSeq" id="WP_015216639.1">
    <property type="nucleotide sequence ID" value="NC_019771.1"/>
</dbReference>
<gene>
    <name evidence="2" type="ordered locus">Anacy_4674</name>
</gene>
<dbReference type="Pfam" id="PF14252">
    <property type="entry name" value="DUF4347"/>
    <property type="match status" value="1"/>
</dbReference>
<dbReference type="OrthoDB" id="468610at2"/>
<dbReference type="HOGENOM" id="CLU_107117_0_0_3"/>
<dbReference type="AlphaFoldDB" id="K9ZL99"/>
<dbReference type="InterPro" id="IPR025592">
    <property type="entry name" value="DUF4347"/>
</dbReference>